<gene>
    <name evidence="1" type="ORF">DRE_02242</name>
</gene>
<evidence type="ECO:0000313" key="2">
    <source>
        <dbReference type="Proteomes" id="UP000024837"/>
    </source>
</evidence>
<dbReference type="AlphaFoldDB" id="W7I870"/>
<dbReference type="EMBL" id="KI966390">
    <property type="protein sequence ID" value="EWC48473.1"/>
    <property type="molecule type" value="Genomic_DNA"/>
</dbReference>
<keyword evidence="2" id="KW-1185">Reference proteome</keyword>
<dbReference type="OrthoDB" id="5410064at2759"/>
<organism evidence="1 2">
    <name type="scientific">Drechslerella stenobrocha 248</name>
    <dbReference type="NCBI Taxonomy" id="1043628"/>
    <lineage>
        <taxon>Eukaryota</taxon>
        <taxon>Fungi</taxon>
        <taxon>Dikarya</taxon>
        <taxon>Ascomycota</taxon>
        <taxon>Pezizomycotina</taxon>
        <taxon>Orbiliomycetes</taxon>
        <taxon>Orbiliales</taxon>
        <taxon>Orbiliaceae</taxon>
        <taxon>Drechslerella</taxon>
    </lineage>
</organism>
<proteinExistence type="predicted"/>
<accession>W7I870</accession>
<dbReference type="Proteomes" id="UP000024837">
    <property type="component" value="Unassembled WGS sequence"/>
</dbReference>
<protein>
    <submittedName>
        <fullName evidence="1">Uncharacterized protein</fullName>
    </submittedName>
</protein>
<sequence length="310" mass="34411">MESKHIHSENHDGPTSEGPIFSLAQHCDDILQECLNEGSEDHSSTKRLLEDYGRRFRAWWEYVGVFAEKKVNLDRRLHRQPEIRDIVVRLLIILERNLAQLKDCQATLLGTSSVRVPSQPTQAATTVDDGVGIDDMSSLVTISLEAIDESLTELSQVGIAIRQSSKTSETVRARRFVAGHANLRSYEALTFITLETLYPNAPESLLAQLSRSMVDRYARLLFRAPRNEVLKGDIRKSKSEVAPVGLANELGIHIAEPELNVAIKATGRTGPGGTHHCSFNCRLESVSRKATSASDPQVSIWYYGSTCKNA</sequence>
<dbReference type="HOGENOM" id="CLU_897222_0_0_1"/>
<evidence type="ECO:0000313" key="1">
    <source>
        <dbReference type="EMBL" id="EWC48473.1"/>
    </source>
</evidence>
<reference evidence="1 2" key="1">
    <citation type="submission" date="2013-05" db="EMBL/GenBank/DDBJ databases">
        <title>Drechslerella stenobrocha genome reveals carnivorous origination and mechanical trapping mechanism of predatory fungi.</title>
        <authorList>
            <person name="Liu X."/>
            <person name="Zhang W."/>
            <person name="Liu K."/>
        </authorList>
    </citation>
    <scope>NUCLEOTIDE SEQUENCE [LARGE SCALE GENOMIC DNA]</scope>
    <source>
        <strain evidence="1 2">248</strain>
    </source>
</reference>
<name>W7I870_9PEZI</name>